<sequence length="217" mass="25065">MLGMVNDSLVREFYHEYKHSTTNEDALMDVRGIFFRVNSENINKFLGLPIDIESDFLDVGYIENLNEMSRTLCDNNDFEWRKRAFISQRSFNATKLNKEKIKIVYALVTNKPINLGEVLIEHIEITTCSTRLDKKLALSGFNSHFCLAASVKKHEEDVLLSPLEKFSDKRMAFMSYKDKGRSCDNFRLFGESQDSSLVSSTTCLSEWAMQLKNEVEE</sequence>
<evidence type="ECO:0000313" key="2">
    <source>
        <dbReference type="EMBL" id="KAK0599251.1"/>
    </source>
</evidence>
<reference evidence="2" key="2">
    <citation type="submission" date="2023-06" db="EMBL/GenBank/DDBJ databases">
        <authorList>
            <person name="Swenson N.G."/>
            <person name="Wegrzyn J.L."/>
            <person name="Mcevoy S.L."/>
        </authorList>
    </citation>
    <scope>NUCLEOTIDE SEQUENCE</scope>
    <source>
        <strain evidence="2">NS2018</strain>
        <tissue evidence="2">Leaf</tissue>
    </source>
</reference>
<evidence type="ECO:0000259" key="1">
    <source>
        <dbReference type="Pfam" id="PF20167"/>
    </source>
</evidence>
<feature type="domain" description="Putative plant transposon protein" evidence="1">
    <location>
        <begin position="6"/>
        <end position="151"/>
    </location>
</feature>
<evidence type="ECO:0000313" key="3">
    <source>
        <dbReference type="Proteomes" id="UP001168877"/>
    </source>
</evidence>
<dbReference type="EMBL" id="JAUESC010000003">
    <property type="protein sequence ID" value="KAK0599251.1"/>
    <property type="molecule type" value="Genomic_DNA"/>
</dbReference>
<reference evidence="2" key="1">
    <citation type="journal article" date="2022" name="Plant J.">
        <title>Strategies of tolerance reflected in two North American maple genomes.</title>
        <authorList>
            <person name="McEvoy S.L."/>
            <person name="Sezen U.U."/>
            <person name="Trouern-Trend A."/>
            <person name="McMahon S.M."/>
            <person name="Schaberg P.G."/>
            <person name="Yang J."/>
            <person name="Wegrzyn J.L."/>
            <person name="Swenson N.G."/>
        </authorList>
    </citation>
    <scope>NUCLEOTIDE SEQUENCE</scope>
    <source>
        <strain evidence="2">NS2018</strain>
    </source>
</reference>
<dbReference type="Proteomes" id="UP001168877">
    <property type="component" value="Unassembled WGS sequence"/>
</dbReference>
<comment type="caution">
    <text evidence="2">The sequence shown here is derived from an EMBL/GenBank/DDBJ whole genome shotgun (WGS) entry which is preliminary data.</text>
</comment>
<organism evidence="2 3">
    <name type="scientific">Acer saccharum</name>
    <name type="common">Sugar maple</name>
    <dbReference type="NCBI Taxonomy" id="4024"/>
    <lineage>
        <taxon>Eukaryota</taxon>
        <taxon>Viridiplantae</taxon>
        <taxon>Streptophyta</taxon>
        <taxon>Embryophyta</taxon>
        <taxon>Tracheophyta</taxon>
        <taxon>Spermatophyta</taxon>
        <taxon>Magnoliopsida</taxon>
        <taxon>eudicotyledons</taxon>
        <taxon>Gunneridae</taxon>
        <taxon>Pentapetalae</taxon>
        <taxon>rosids</taxon>
        <taxon>malvids</taxon>
        <taxon>Sapindales</taxon>
        <taxon>Sapindaceae</taxon>
        <taxon>Hippocastanoideae</taxon>
        <taxon>Acereae</taxon>
        <taxon>Acer</taxon>
    </lineage>
</organism>
<accession>A0AA39SJD3</accession>
<proteinExistence type="predicted"/>
<gene>
    <name evidence="2" type="ORF">LWI29_003623</name>
</gene>
<protein>
    <recommendedName>
        <fullName evidence="1">Putative plant transposon protein domain-containing protein</fullName>
    </recommendedName>
</protein>
<dbReference type="AlphaFoldDB" id="A0AA39SJD3"/>
<dbReference type="Pfam" id="PF20167">
    <property type="entry name" value="Transposase_32"/>
    <property type="match status" value="1"/>
</dbReference>
<keyword evidence="3" id="KW-1185">Reference proteome</keyword>
<dbReference type="InterPro" id="IPR046796">
    <property type="entry name" value="Transposase_32_dom"/>
</dbReference>
<name>A0AA39SJD3_ACESA</name>